<feature type="compositionally biased region" description="Polar residues" evidence="5">
    <location>
        <begin position="949"/>
        <end position="958"/>
    </location>
</feature>
<keyword evidence="8" id="KW-1185">Reference proteome</keyword>
<dbReference type="GO" id="GO:0005524">
    <property type="term" value="F:ATP binding"/>
    <property type="evidence" value="ECO:0007669"/>
    <property type="project" value="UniProtKB-UniRule"/>
</dbReference>
<feature type="domain" description="Kinesin motor" evidence="6">
    <location>
        <begin position="2"/>
        <end position="354"/>
    </location>
</feature>
<feature type="compositionally biased region" description="Basic residues" evidence="5">
    <location>
        <begin position="918"/>
        <end position="927"/>
    </location>
</feature>
<feature type="coiled-coil region" evidence="4">
    <location>
        <begin position="751"/>
        <end position="841"/>
    </location>
</feature>
<evidence type="ECO:0000256" key="5">
    <source>
        <dbReference type="SAM" id="MobiDB-lite"/>
    </source>
</evidence>
<comment type="caution">
    <text evidence="7">The sequence shown here is derived from an EMBL/GenBank/DDBJ whole genome shotgun (WGS) entry which is preliminary data.</text>
</comment>
<dbReference type="Proteomes" id="UP001149090">
    <property type="component" value="Unassembled WGS sequence"/>
</dbReference>
<sequence>MEIQVAIRLRPLNEKEINSGHKKAWKIEQNSLTEIKNSIPDSKNQLIESKNSKPKIFHFNQIFDEKTSTDQVYEKLGKQMIDSVMKGINATIFAYGQTSSGKTHTLSGSYSNPGLIPLSVNDVFDRIKQIPDREYLLRISYLEIYNENVIDLLSNSKENLRVFEDKNNRFVVENLREEVVVNTDQVLDYLEHGNKNKHIGSTQMNDKSSRSHTIFTMIIESRKLKQSNQAPKILHEKRTNDQNQSDLGSVKVSILRIVDLAGSERASHTGVEGLRMKEGSHINRSLLTLGTVISRLSKGKDGHIPFRDSFLTRILKPSLGGNVMTLLICTICPSIEYMEISLNSLDFASRAMKIKNKPQVNKIMDDKALLRRYRRQILDLKKQLKESQNHDQKQEKQQKLEQIKQFLLSSKTTNIQKQPNRRETWHPGYRTGPNSDFDLFRIDQESEQLLSPKRFQLSNNFSKENTNSLENQRPRMRKKRKDNENVVKNLRFKDPEDLEIMDSQDPSNNNQENTISNSNDENSGKMIIESDQNESDVSKQKINTNSENQKEMDDSNDLRKENERLLTIISEYENREKQMKKDFQDSKDENEKIWALLKQAEGRIQVLQKRNMELESCQDTTINNLEKEMSKMQTDHEQFQKSSQEGNLLREKLSEMEEEKTKTIMDLENQLTQARNELQNTEEEKTNLVMKVSMLTNQLEKVEKQLQEETEKQNPAFINYENHPEYMSLSEEDKGIVHQLQDELNDSILALESSNLQISTLIEQKEDLQARLEEFQHQMEQTNLLDENLKKQVEQQITQIESLNQQLEESQNKYDKSLRDANKITAKLREQEMINEQLKLQSEQENLHSKELKDALENTQKAVELLDEGSTQLTKENDLLQETNKKLEEQLFENQQLKEELEEKLRKAEEKQNNPIKYTKKIIKRKAPANSTNQSKKVSTQQEKESNKNPENQETNQIKKPRTGKAKKQGIKQNTFQQTKRLSILPDRNRSSTANSSTTQINASKMKKELETANQQVKKLTRENRVLSSDVANQKKIQEKNQAKILQLETKMKSVIQEKTAIQIEKSSLERDLKFSQKRIQTVETDLGKLRQKQANFKNQRAEITRLGKEIDSLKKKIESKDSQITKLTNENSKQEQNIAILEKKIADLQLKSKQLEEEKTSLEKKEKLLQKQMKENMASSTKEIENLKANSTKILEEKESQIKDLNQKLQTNINEKQDLSSTVNNLKEIISTKEEMLKIFEEEKLAVSNELKQSQDLVQQTQKNLNLIQIQLNENLQLSENLKEELNQKELLLQQTFSEKENLSEDLILLQQKSNKEASKLLSEIEEFRKKVQETENQVENLEKENRELKSAKIILSEQMQKENELNQSLKSEIAELKNSVKQQQEEIQEIVNEKQNYLSQLTTGKHNENHLSSQITHLTKQISHKEQVISELEELKRIDESKYRETISSLQQNLEELSVSSKTNISHLEQKLEQKQSEISQLSKINEQLKMSKIKLQQEITTQKDQEKQKVEDVFTRKIQDLTNESQALFHDQANKIQEQSSMIENLQSSLEEKKKVNEHLEQLQSQNQQLFNQVKTLMEQAKKDTETLQNEILNKQSALDLLTQETNKEISQLKQDLEQENQDHLNSCKVLEETIAILENKQTQDQDKRKKDQAKIHQLQSEKTQIVNQNEKQQKFLENKISHLQIEMDKYKSLLSSQNKQENNNQNTLLQELSNLRSQVFDLQQKIEDYEQNELRNKSELKKIQKINKNLILENKKYQETQNSLERKEDPQNSYQKTNLSIQQLTQKVIELEKLVHQIRTEKQKYQIAYQKLEDKMKKNEPFEKVQLNSNIALLEFEVQHGNNKVNSLKEEISALRKELAKEKSVNEKQNREKQTYLISIADNKTQITQLEKKVLELSSQLQNVSKTPNLDSIIQNKENFDPFPKNHFPEKISSKSHSRSKKRTVKSKFDFNKKESPECKNQ</sequence>
<feature type="compositionally biased region" description="Basic and acidic residues" evidence="5">
    <location>
        <begin position="548"/>
        <end position="557"/>
    </location>
</feature>
<dbReference type="InterPro" id="IPR001752">
    <property type="entry name" value="Kinesin_motor_dom"/>
</dbReference>
<organism evidence="7 8">
    <name type="scientific">Anaeramoeba ignava</name>
    <name type="common">Anaerobic marine amoeba</name>
    <dbReference type="NCBI Taxonomy" id="1746090"/>
    <lineage>
        <taxon>Eukaryota</taxon>
        <taxon>Metamonada</taxon>
        <taxon>Anaeramoebidae</taxon>
        <taxon>Anaeramoeba</taxon>
    </lineage>
</organism>
<feature type="coiled-coil region" evidence="4">
    <location>
        <begin position="1066"/>
        <end position="1437"/>
    </location>
</feature>
<dbReference type="SMART" id="SM00129">
    <property type="entry name" value="KISc"/>
    <property type="match status" value="1"/>
</dbReference>
<dbReference type="GO" id="GO:0005874">
    <property type="term" value="C:microtubule"/>
    <property type="evidence" value="ECO:0007669"/>
    <property type="project" value="TreeGrafter"/>
</dbReference>
<name>A0A9Q0LH74_ANAIG</name>
<dbReference type="GO" id="GO:0000278">
    <property type="term" value="P:mitotic cell cycle"/>
    <property type="evidence" value="ECO:0007669"/>
    <property type="project" value="TreeGrafter"/>
</dbReference>
<dbReference type="Gene3D" id="3.40.850.10">
    <property type="entry name" value="Kinesin motor domain"/>
    <property type="match status" value="1"/>
</dbReference>
<evidence type="ECO:0000313" key="8">
    <source>
        <dbReference type="Proteomes" id="UP001149090"/>
    </source>
</evidence>
<comment type="similarity">
    <text evidence="3">Belongs to the TRAFAC class myosin-kinesin ATPase superfamily. Kinesin family.</text>
</comment>
<feature type="region of interest" description="Disordered" evidence="5">
    <location>
        <begin position="1924"/>
        <end position="1966"/>
    </location>
</feature>
<feature type="compositionally biased region" description="Basic and acidic residues" evidence="5">
    <location>
        <begin position="481"/>
        <end position="495"/>
    </location>
</feature>
<feature type="compositionally biased region" description="Basic and acidic residues" evidence="5">
    <location>
        <begin position="1951"/>
        <end position="1966"/>
    </location>
</feature>
<dbReference type="PRINTS" id="PR00380">
    <property type="entry name" value="KINESINHEAVY"/>
</dbReference>
<proteinExistence type="inferred from homology"/>
<dbReference type="SUPFAM" id="SSF52540">
    <property type="entry name" value="P-loop containing nucleoside triphosphate hydrolases"/>
    <property type="match status" value="1"/>
</dbReference>
<reference evidence="7" key="1">
    <citation type="submission" date="2022-10" db="EMBL/GenBank/DDBJ databases">
        <title>Novel sulphate-reducing endosymbionts in the free-living metamonad Anaeramoeba.</title>
        <authorList>
            <person name="Jerlstrom-Hultqvist J."/>
            <person name="Cepicka I."/>
            <person name="Gallot-Lavallee L."/>
            <person name="Salas-Leiva D."/>
            <person name="Curtis B.A."/>
            <person name="Zahonova K."/>
            <person name="Pipaliya S."/>
            <person name="Dacks J."/>
            <person name="Roger A.J."/>
        </authorList>
    </citation>
    <scope>NUCLEOTIDE SEQUENCE</scope>
    <source>
        <strain evidence="7">BMAN</strain>
    </source>
</reference>
<dbReference type="InterPro" id="IPR036961">
    <property type="entry name" value="Kinesin_motor_dom_sf"/>
</dbReference>
<feature type="binding site" evidence="3">
    <location>
        <begin position="96"/>
        <end position="103"/>
    </location>
    <ligand>
        <name>ATP</name>
        <dbReference type="ChEBI" id="CHEBI:30616"/>
    </ligand>
</feature>
<keyword evidence="3" id="KW-0547">Nucleotide-binding</keyword>
<feature type="coiled-coil region" evidence="4">
    <location>
        <begin position="1467"/>
        <end position="1508"/>
    </location>
</feature>
<dbReference type="InterPro" id="IPR027640">
    <property type="entry name" value="Kinesin-like_fam"/>
</dbReference>
<evidence type="ECO:0000256" key="4">
    <source>
        <dbReference type="SAM" id="Coils"/>
    </source>
</evidence>
<dbReference type="OrthoDB" id="3176171at2759"/>
<accession>A0A9Q0LH74</accession>
<keyword evidence="3" id="KW-0067">ATP-binding</keyword>
<gene>
    <name evidence="7" type="ORF">M0811_01646</name>
</gene>
<keyword evidence="2 3" id="KW-0505">Motor protein</keyword>
<feature type="region of interest" description="Disordered" evidence="5">
    <location>
        <begin position="411"/>
        <end position="432"/>
    </location>
</feature>
<feature type="region of interest" description="Disordered" evidence="5">
    <location>
        <begin position="905"/>
        <end position="1010"/>
    </location>
</feature>
<dbReference type="PROSITE" id="PS50067">
    <property type="entry name" value="KINESIN_MOTOR_2"/>
    <property type="match status" value="1"/>
</dbReference>
<dbReference type="PANTHER" id="PTHR47968">
    <property type="entry name" value="CENTROMERE PROTEIN E"/>
    <property type="match status" value="1"/>
</dbReference>
<evidence type="ECO:0000256" key="2">
    <source>
        <dbReference type="ARBA" id="ARBA00023175"/>
    </source>
</evidence>
<feature type="compositionally biased region" description="Low complexity" evidence="5">
    <location>
        <begin position="507"/>
        <end position="519"/>
    </location>
</feature>
<dbReference type="GO" id="GO:0008017">
    <property type="term" value="F:microtubule binding"/>
    <property type="evidence" value="ECO:0007669"/>
    <property type="project" value="InterPro"/>
</dbReference>
<dbReference type="OMA" id="YEQHETL"/>
<dbReference type="EMBL" id="JAPDFW010000081">
    <property type="protein sequence ID" value="KAJ5072631.1"/>
    <property type="molecule type" value="Genomic_DNA"/>
</dbReference>
<feature type="coiled-coil region" evidence="4">
    <location>
        <begin position="1670"/>
        <end position="1911"/>
    </location>
</feature>
<feature type="compositionally biased region" description="Polar residues" evidence="5">
    <location>
        <begin position="971"/>
        <end position="981"/>
    </location>
</feature>
<feature type="coiled-coil region" evidence="4">
    <location>
        <begin position="370"/>
        <end position="397"/>
    </location>
</feature>
<dbReference type="Pfam" id="PF00225">
    <property type="entry name" value="Kinesin"/>
    <property type="match status" value="1"/>
</dbReference>
<dbReference type="PANTHER" id="PTHR47968:SF75">
    <property type="entry name" value="CENTROMERE-ASSOCIATED PROTEIN E"/>
    <property type="match status" value="1"/>
</dbReference>
<dbReference type="FunFam" id="3.40.850.10:FF:000177">
    <property type="entry name" value="Kinesin-like protein"/>
    <property type="match status" value="1"/>
</dbReference>
<feature type="compositionally biased region" description="Polar residues" evidence="5">
    <location>
        <begin position="929"/>
        <end position="941"/>
    </location>
</feature>
<feature type="coiled-coil region" evidence="4">
    <location>
        <begin position="1539"/>
        <end position="1644"/>
    </location>
</feature>
<evidence type="ECO:0000259" key="6">
    <source>
        <dbReference type="PROSITE" id="PS50067"/>
    </source>
</evidence>
<protein>
    <submittedName>
        <fullName evidence="7">Centromere protein e</fullName>
    </submittedName>
</protein>
<dbReference type="InterPro" id="IPR027417">
    <property type="entry name" value="P-loop_NTPase"/>
</dbReference>
<keyword evidence="1 4" id="KW-0175">Coiled coil</keyword>
<dbReference type="GO" id="GO:0003777">
    <property type="term" value="F:microtubule motor activity"/>
    <property type="evidence" value="ECO:0007669"/>
    <property type="project" value="InterPro"/>
</dbReference>
<evidence type="ECO:0000256" key="3">
    <source>
        <dbReference type="PROSITE-ProRule" id="PRU00283"/>
    </source>
</evidence>
<feature type="compositionally biased region" description="Basic residues" evidence="5">
    <location>
        <begin position="1938"/>
        <end position="1950"/>
    </location>
</feature>
<evidence type="ECO:0000313" key="7">
    <source>
        <dbReference type="EMBL" id="KAJ5072631.1"/>
    </source>
</evidence>
<feature type="compositionally biased region" description="Polar residues" evidence="5">
    <location>
        <begin position="456"/>
        <end position="471"/>
    </location>
</feature>
<feature type="compositionally biased region" description="Basic residues" evidence="5">
    <location>
        <begin position="959"/>
        <end position="970"/>
    </location>
</feature>
<evidence type="ECO:0000256" key="1">
    <source>
        <dbReference type="ARBA" id="ARBA00023054"/>
    </source>
</evidence>
<dbReference type="GO" id="GO:0007018">
    <property type="term" value="P:microtubule-based movement"/>
    <property type="evidence" value="ECO:0007669"/>
    <property type="project" value="InterPro"/>
</dbReference>
<feature type="region of interest" description="Disordered" evidence="5">
    <location>
        <begin position="451"/>
        <end position="557"/>
    </location>
</feature>